<dbReference type="SUPFAM" id="SSF53850">
    <property type="entry name" value="Periplasmic binding protein-like II"/>
    <property type="match status" value="1"/>
</dbReference>
<dbReference type="Proteomes" id="UP000285301">
    <property type="component" value="Unassembled WGS sequence"/>
</dbReference>
<reference evidence="15 16" key="1">
    <citation type="journal article" date="2018" name="Gigascience">
        <title>Genomes of trombidid mites reveal novel predicted allergens and laterally-transferred genes associated with secondary metabolism.</title>
        <authorList>
            <person name="Dong X."/>
            <person name="Chaisiri K."/>
            <person name="Xia D."/>
            <person name="Armstrong S.D."/>
            <person name="Fang Y."/>
            <person name="Donnelly M.J."/>
            <person name="Kadowaki T."/>
            <person name="McGarry J.W."/>
            <person name="Darby A.C."/>
            <person name="Makepeace B.L."/>
        </authorList>
    </citation>
    <scope>NUCLEOTIDE SEQUENCE [LARGE SCALE GENOMIC DNA]</scope>
    <source>
        <strain evidence="15">UoL-WK</strain>
    </source>
</reference>
<dbReference type="SUPFAM" id="SSF53822">
    <property type="entry name" value="Periplasmic binding protein-like I"/>
    <property type="match status" value="1"/>
</dbReference>
<comment type="subcellular location">
    <subcellularLocation>
        <location evidence="1">Membrane</location>
        <topology evidence="1">Multi-pass membrane protein</topology>
    </subcellularLocation>
</comment>
<evidence type="ECO:0000256" key="3">
    <source>
        <dbReference type="ARBA" id="ARBA00022448"/>
    </source>
</evidence>
<dbReference type="InterPro" id="IPR028082">
    <property type="entry name" value="Peripla_BP_I"/>
</dbReference>
<dbReference type="OrthoDB" id="5984008at2759"/>
<evidence type="ECO:0000256" key="2">
    <source>
        <dbReference type="ARBA" id="ARBA00008685"/>
    </source>
</evidence>
<evidence type="ECO:0000313" key="16">
    <source>
        <dbReference type="Proteomes" id="UP000285301"/>
    </source>
</evidence>
<dbReference type="GO" id="GO:0015276">
    <property type="term" value="F:ligand-gated monoatomic ion channel activity"/>
    <property type="evidence" value="ECO:0007669"/>
    <property type="project" value="InterPro"/>
</dbReference>
<evidence type="ECO:0000256" key="12">
    <source>
        <dbReference type="SAM" id="Phobius"/>
    </source>
</evidence>
<dbReference type="GO" id="GO:0016020">
    <property type="term" value="C:membrane"/>
    <property type="evidence" value="ECO:0007669"/>
    <property type="project" value="UniProtKB-SubCell"/>
</dbReference>
<dbReference type="PANTHER" id="PTHR18966">
    <property type="entry name" value="IONOTROPIC GLUTAMATE RECEPTOR"/>
    <property type="match status" value="1"/>
</dbReference>
<feature type="domain" description="Ionotropic glutamate receptor L-glutamate and glycine-binding" evidence="14">
    <location>
        <begin position="597"/>
        <end position="657"/>
    </location>
</feature>
<name>A0A3S3QP58_9ACAR</name>
<gene>
    <name evidence="15" type="ORF">B4U79_00825</name>
</gene>
<keyword evidence="8 15" id="KW-0675">Receptor</keyword>
<dbReference type="Gene3D" id="3.40.50.2300">
    <property type="match status" value="1"/>
</dbReference>
<evidence type="ECO:0000256" key="9">
    <source>
        <dbReference type="ARBA" id="ARBA00023180"/>
    </source>
</evidence>
<dbReference type="FunFam" id="3.40.190.10:FF:000097">
    <property type="entry name" value="Putative glutamate receptor ionotropic NMDA 3A"/>
    <property type="match status" value="1"/>
</dbReference>
<evidence type="ECO:0000256" key="11">
    <source>
        <dbReference type="ARBA" id="ARBA00023303"/>
    </source>
</evidence>
<sequence>MLMSTKATSVAYSMRRSFSCDIIEKLTFIFICFSLLSLDSFQVSVAVHSSGSSSSSFASVFRILSVIPNEKAPQISRELRQAVNEYQMLMKQASIEKQLMKGFVFSSLPENEQNSFVLTPVPIGNDTERLVELMCELFEVHKPTLILSLLDPKKTYYMQMIAHKGDVPLLTLATEFRETAHYGRIAQGSFADNSMQISLDPPISSLADATFELLRMQHWFDAILLIDDTAASDLFSYRLTRLCKSVRKKSNGTPIHGERHRTTSDDSIIKEGIKNYNRKFRKKPDYRFLDSVWDRFETIQLSKNLLQKEFYLRMSEIQTSHRRVVLVHCDRITTKRVIDTARSLDLLDGHKIWILLDGVLGNEIISQSFWKHLELPNGILILHQNAPSLTDSNTLFAIIKLIGEAAANTLINARTWITDGDFRNGTVPEVSCWHNATSARIKYSQVVYRELKKLLEPLSSMKFNNEKCNTDNEEELSELHADVHKHSLWPSPVFNLLNLVPVNGGLHKEWKFIGNISRVNSSLNAIRFISGPTGDRTVGPRVPAKHHFRVVSGIAPPFVQHSTKLENGTCLTGNPCLKVNTSQPEELVAIFTDFNSEIRFFEGKTYIVMCCAGIAIDLLNAVSNDLDFSYDLYLVADGLFGVPRNNQWDGITADLVSGAAHLTFTAFSISSSRVKVIDYSVPFYYSGVSCLSYSRYSDVPLSAFLIPFSVQLWVAIFASLHAAAIAAAIYEWLSPFGLNPWGRQRTKNFSLASALWVMWSLLFSHLVAFKAPKSWPNKLMSMKTGVARSSASEGYIMKENMALWDHVQKYRVKDLVDGLDKLRNGTLEVLIGDTAILDYFRANDPGCNLKLLGDSIFDDAYAVGMQRGFPLKNAISELILEYNTYGFLDQLQRKWYGRVPCLEDSLNNLNKPKPLSVRAVAGVFIMLGCGLVVGITILILEHITFKYALPRLRKGPKEGFWKSPNLMFFS</sequence>
<dbReference type="InterPro" id="IPR015683">
    <property type="entry name" value="Ionotropic_Glu_rcpt"/>
</dbReference>
<keyword evidence="10" id="KW-1071">Ligand-gated ion channel</keyword>
<evidence type="ECO:0000256" key="4">
    <source>
        <dbReference type="ARBA" id="ARBA00022692"/>
    </source>
</evidence>
<comment type="caution">
    <text evidence="15">The sequence shown here is derived from an EMBL/GenBank/DDBJ whole genome shotgun (WGS) entry which is preliminary data.</text>
</comment>
<dbReference type="Gene3D" id="1.10.287.70">
    <property type="match status" value="1"/>
</dbReference>
<protein>
    <submittedName>
        <fullName evidence="15">Glutamate receptor ionotropic: NMDA 3A-like protein</fullName>
    </submittedName>
</protein>
<keyword evidence="9" id="KW-0325">Glycoprotein</keyword>
<evidence type="ECO:0000256" key="5">
    <source>
        <dbReference type="ARBA" id="ARBA00022989"/>
    </source>
</evidence>
<dbReference type="FunFam" id="3.40.190.10:FF:000324">
    <property type="entry name" value="Predicted protein"/>
    <property type="match status" value="1"/>
</dbReference>
<keyword evidence="3" id="KW-0813">Transport</keyword>
<proteinExistence type="inferred from homology"/>
<feature type="transmembrane region" description="Helical" evidence="12">
    <location>
        <begin position="710"/>
        <end position="730"/>
    </location>
</feature>
<feature type="transmembrane region" description="Helical" evidence="12">
    <location>
        <begin position="919"/>
        <end position="940"/>
    </location>
</feature>
<organism evidence="15 16">
    <name type="scientific">Dinothrombium tinctorium</name>
    <dbReference type="NCBI Taxonomy" id="1965070"/>
    <lineage>
        <taxon>Eukaryota</taxon>
        <taxon>Metazoa</taxon>
        <taxon>Ecdysozoa</taxon>
        <taxon>Arthropoda</taxon>
        <taxon>Chelicerata</taxon>
        <taxon>Arachnida</taxon>
        <taxon>Acari</taxon>
        <taxon>Acariformes</taxon>
        <taxon>Trombidiformes</taxon>
        <taxon>Prostigmata</taxon>
        <taxon>Anystina</taxon>
        <taxon>Parasitengona</taxon>
        <taxon>Trombidioidea</taxon>
        <taxon>Trombidiidae</taxon>
        <taxon>Dinothrombium</taxon>
    </lineage>
</organism>
<accession>A0A3S3QP58</accession>
<evidence type="ECO:0000256" key="6">
    <source>
        <dbReference type="ARBA" id="ARBA00023065"/>
    </source>
</evidence>
<dbReference type="STRING" id="1965070.A0A3S3QP58"/>
<evidence type="ECO:0000256" key="7">
    <source>
        <dbReference type="ARBA" id="ARBA00023136"/>
    </source>
</evidence>
<dbReference type="InterPro" id="IPR019594">
    <property type="entry name" value="Glu/Gly-bd"/>
</dbReference>
<dbReference type="Pfam" id="PF00060">
    <property type="entry name" value="Lig_chan"/>
    <property type="match status" value="1"/>
</dbReference>
<evidence type="ECO:0000256" key="1">
    <source>
        <dbReference type="ARBA" id="ARBA00004141"/>
    </source>
</evidence>
<feature type="domain" description="Ionotropic glutamate receptor C-terminal" evidence="13">
    <location>
        <begin position="588"/>
        <end position="898"/>
    </location>
</feature>
<dbReference type="SMART" id="SM00079">
    <property type="entry name" value="PBPe"/>
    <property type="match status" value="1"/>
</dbReference>
<feature type="non-terminal residue" evidence="15">
    <location>
        <position position="970"/>
    </location>
</feature>
<dbReference type="SMART" id="SM00918">
    <property type="entry name" value="Lig_chan-Glu_bd"/>
    <property type="match status" value="1"/>
</dbReference>
<dbReference type="EMBL" id="NCKU01001559">
    <property type="protein sequence ID" value="RWS11816.1"/>
    <property type="molecule type" value="Genomic_DNA"/>
</dbReference>
<dbReference type="Gene3D" id="3.40.190.10">
    <property type="entry name" value="Periplasmic binding protein-like II"/>
    <property type="match status" value="2"/>
</dbReference>
<evidence type="ECO:0000313" key="15">
    <source>
        <dbReference type="EMBL" id="RWS11816.1"/>
    </source>
</evidence>
<comment type="similarity">
    <text evidence="2">Belongs to the glutamate-gated ion channel (TC 1.A.10.1) family.</text>
</comment>
<keyword evidence="7 12" id="KW-0472">Membrane</keyword>
<evidence type="ECO:0000256" key="8">
    <source>
        <dbReference type="ARBA" id="ARBA00023170"/>
    </source>
</evidence>
<dbReference type="InterPro" id="IPR001320">
    <property type="entry name" value="Iontro_rcpt_C"/>
</dbReference>
<dbReference type="AlphaFoldDB" id="A0A3S3QP58"/>
<evidence type="ECO:0000256" key="10">
    <source>
        <dbReference type="ARBA" id="ARBA00023286"/>
    </source>
</evidence>
<keyword evidence="4 12" id="KW-0812">Transmembrane</keyword>
<keyword evidence="11" id="KW-0407">Ion channel</keyword>
<evidence type="ECO:0000259" key="14">
    <source>
        <dbReference type="SMART" id="SM00918"/>
    </source>
</evidence>
<keyword evidence="6" id="KW-0406">Ion transport</keyword>
<evidence type="ECO:0000259" key="13">
    <source>
        <dbReference type="SMART" id="SM00079"/>
    </source>
</evidence>
<feature type="transmembrane region" description="Helical" evidence="12">
    <location>
        <begin position="751"/>
        <end position="771"/>
    </location>
</feature>
<keyword evidence="16" id="KW-1185">Reference proteome</keyword>
<dbReference type="Pfam" id="PF10613">
    <property type="entry name" value="Lig_chan-Glu_bd"/>
    <property type="match status" value="1"/>
</dbReference>
<keyword evidence="5 12" id="KW-1133">Transmembrane helix</keyword>